<feature type="transmembrane region" description="Helical" evidence="1">
    <location>
        <begin position="6"/>
        <end position="25"/>
    </location>
</feature>
<dbReference type="RefSeq" id="WP_103375276.1">
    <property type="nucleotide sequence ID" value="NZ_CP133983.1"/>
</dbReference>
<protein>
    <recommendedName>
        <fullName evidence="4">Stage III sporulation protein AH</fullName>
    </recommendedName>
</protein>
<proteinExistence type="predicted"/>
<keyword evidence="1" id="KW-0472">Membrane</keyword>
<evidence type="ECO:0000313" key="2">
    <source>
        <dbReference type="EMBL" id="AUW93520.1"/>
    </source>
</evidence>
<evidence type="ECO:0008006" key="4">
    <source>
        <dbReference type="Google" id="ProtNLM"/>
    </source>
</evidence>
<accession>A0ABN5GYF9</accession>
<gene>
    <name evidence="2" type="ORF">BXT84_05820</name>
</gene>
<dbReference type="InterPro" id="IPR024232">
    <property type="entry name" value="SpoIIIAH"/>
</dbReference>
<organism evidence="2 3">
    <name type="scientific">Sulfobacillus thermotolerans</name>
    <dbReference type="NCBI Taxonomy" id="338644"/>
    <lineage>
        <taxon>Bacteria</taxon>
        <taxon>Bacillati</taxon>
        <taxon>Bacillota</taxon>
        <taxon>Clostridia</taxon>
        <taxon>Eubacteriales</taxon>
        <taxon>Clostridiales Family XVII. Incertae Sedis</taxon>
        <taxon>Sulfobacillus</taxon>
    </lineage>
</organism>
<evidence type="ECO:0000313" key="3">
    <source>
        <dbReference type="Proteomes" id="UP000325292"/>
    </source>
</evidence>
<keyword evidence="1" id="KW-1133">Transmembrane helix</keyword>
<sequence length="166" mass="17995">MKRPQIVRFAAFVTVLAVLLGYVVYHRTAPNTALSASVTPQQHQANTVSNLENYFVNYRMHRDRVMSEEIATLKALTENPSIGQSAKDQASATMVQDTQELKEETQAEGLLSARGFPLSAVTVTQNKAIVVVGGASLTSEQIGRIADTITEVTSLPPQDVVILPKS</sequence>
<dbReference type="Gene3D" id="1.10.287.4300">
    <property type="entry name" value="Stage III sporulation protein AH-like"/>
    <property type="match status" value="1"/>
</dbReference>
<keyword evidence="3" id="KW-1185">Reference proteome</keyword>
<dbReference type="Proteomes" id="UP000325292">
    <property type="component" value="Chromosome"/>
</dbReference>
<name>A0ABN5GYF9_9FIRM</name>
<keyword evidence="1" id="KW-0812">Transmembrane</keyword>
<evidence type="ECO:0000256" key="1">
    <source>
        <dbReference type="SAM" id="Phobius"/>
    </source>
</evidence>
<dbReference type="EMBL" id="CP019454">
    <property type="protein sequence ID" value="AUW93520.1"/>
    <property type="molecule type" value="Genomic_DNA"/>
</dbReference>
<dbReference type="Pfam" id="PF12685">
    <property type="entry name" value="SpoIIIAH"/>
    <property type="match status" value="1"/>
</dbReference>
<reference evidence="2 3" key="1">
    <citation type="journal article" date="2019" name="Sci. Rep.">
        <title>Sulfobacillus thermotolerans: new insights into resistance and metabolic capacities of acidophilic chemolithotrophs.</title>
        <authorList>
            <person name="Panyushkina A.E."/>
            <person name="Babenko V.V."/>
            <person name="Nikitina A.S."/>
            <person name="Selezneva O.V."/>
            <person name="Tsaplina I.A."/>
            <person name="Letarova M.A."/>
            <person name="Kostryukova E.S."/>
            <person name="Letarov A.V."/>
        </authorList>
    </citation>
    <scope>NUCLEOTIDE SEQUENCE [LARGE SCALE GENOMIC DNA]</scope>
    <source>
        <strain evidence="2 3">Kr1</strain>
    </source>
</reference>
<dbReference type="InterPro" id="IPR038503">
    <property type="entry name" value="SpoIIIAH_sf"/>
</dbReference>